<dbReference type="InterPro" id="IPR041362">
    <property type="entry name" value="TIG2_plexin"/>
</dbReference>
<feature type="region of interest" description="Disordered" evidence="1">
    <location>
        <begin position="53"/>
        <end position="93"/>
    </location>
</feature>
<feature type="compositionally biased region" description="Basic and acidic residues" evidence="1">
    <location>
        <begin position="56"/>
        <end position="65"/>
    </location>
</feature>
<keyword evidence="4" id="KW-1185">Reference proteome</keyword>
<feature type="compositionally biased region" description="Polar residues" evidence="1">
    <location>
        <begin position="66"/>
        <end position="93"/>
    </location>
</feature>
<evidence type="ECO:0000259" key="2">
    <source>
        <dbReference type="Pfam" id="PF18020"/>
    </source>
</evidence>
<proteinExistence type="predicted"/>
<name>A0ABU7B3I1_9TELE</name>
<feature type="domain" description="Plexin TIG" evidence="2">
    <location>
        <begin position="1"/>
        <end position="54"/>
    </location>
</feature>
<reference evidence="3 4" key="1">
    <citation type="submission" date="2021-07" db="EMBL/GenBank/DDBJ databases">
        <authorList>
            <person name="Palmer J.M."/>
        </authorList>
    </citation>
    <scope>NUCLEOTIDE SEQUENCE [LARGE SCALE GENOMIC DNA]</scope>
    <source>
        <strain evidence="3 4">AT_MEX2019</strain>
        <tissue evidence="3">Muscle</tissue>
    </source>
</reference>
<accession>A0ABU7B3I1</accession>
<comment type="caution">
    <text evidence="3">The sequence shown here is derived from an EMBL/GenBank/DDBJ whole genome shotgun (WGS) entry which is preliminary data.</text>
</comment>
<protein>
    <recommendedName>
        <fullName evidence="2">Plexin TIG domain-containing protein</fullName>
    </recommendedName>
</protein>
<evidence type="ECO:0000313" key="3">
    <source>
        <dbReference type="EMBL" id="MED6244819.1"/>
    </source>
</evidence>
<dbReference type="Pfam" id="PF18020">
    <property type="entry name" value="TIG_2"/>
    <property type="match status" value="1"/>
</dbReference>
<evidence type="ECO:0000256" key="1">
    <source>
        <dbReference type="SAM" id="MobiDB-lite"/>
    </source>
</evidence>
<dbReference type="Proteomes" id="UP001345963">
    <property type="component" value="Unassembled WGS sequence"/>
</dbReference>
<organism evidence="3 4">
    <name type="scientific">Ataeniobius toweri</name>
    <dbReference type="NCBI Taxonomy" id="208326"/>
    <lineage>
        <taxon>Eukaryota</taxon>
        <taxon>Metazoa</taxon>
        <taxon>Chordata</taxon>
        <taxon>Craniata</taxon>
        <taxon>Vertebrata</taxon>
        <taxon>Euteleostomi</taxon>
        <taxon>Actinopterygii</taxon>
        <taxon>Neopterygii</taxon>
        <taxon>Teleostei</taxon>
        <taxon>Neoteleostei</taxon>
        <taxon>Acanthomorphata</taxon>
        <taxon>Ovalentaria</taxon>
        <taxon>Atherinomorphae</taxon>
        <taxon>Cyprinodontiformes</taxon>
        <taxon>Goodeidae</taxon>
        <taxon>Ataeniobius</taxon>
    </lineage>
</organism>
<evidence type="ECO:0000313" key="4">
    <source>
        <dbReference type="Proteomes" id="UP001345963"/>
    </source>
</evidence>
<sequence>MPVGVTKPITLTARNLPQPQSGQKNYECVFDIQGVTYSVPALRFNSTSIQCQKTAGRNERTDDISSSRTPLPQRLINQSATPSPSFFLSTIHQ</sequence>
<gene>
    <name evidence="3" type="ORF">ATANTOWER_025019</name>
</gene>
<dbReference type="EMBL" id="JAHUTI010039912">
    <property type="protein sequence ID" value="MED6244819.1"/>
    <property type="molecule type" value="Genomic_DNA"/>
</dbReference>